<evidence type="ECO:0000313" key="5">
    <source>
        <dbReference type="Proteomes" id="UP000251571"/>
    </source>
</evidence>
<dbReference type="Proteomes" id="UP000251571">
    <property type="component" value="Unassembled WGS sequence"/>
</dbReference>
<name>A0A2Y9C0F2_9RHOB</name>
<dbReference type="SUPFAM" id="SSF51445">
    <property type="entry name" value="(Trans)glycosidases"/>
    <property type="match status" value="1"/>
</dbReference>
<dbReference type="Pfam" id="PF00128">
    <property type="entry name" value="Alpha-amylase"/>
    <property type="match status" value="1"/>
</dbReference>
<protein>
    <submittedName>
        <fullName evidence="3">Alpha-glucosidase</fullName>
    </submittedName>
</protein>
<reference evidence="2 4" key="2">
    <citation type="submission" date="2018-03" db="EMBL/GenBank/DDBJ databases">
        <title>Genomic Encyclopedia of Archaeal and Bacterial Type Strains, Phase II (KMG-II): from individual species to whole genera.</title>
        <authorList>
            <person name="Goeker M."/>
        </authorList>
    </citation>
    <scope>NUCLEOTIDE SEQUENCE [LARGE SCALE GENOMIC DNA]</scope>
    <source>
        <strain evidence="2 4">DSM 25227</strain>
    </source>
</reference>
<dbReference type="GO" id="GO:0005975">
    <property type="term" value="P:carbohydrate metabolic process"/>
    <property type="evidence" value="ECO:0007669"/>
    <property type="project" value="InterPro"/>
</dbReference>
<dbReference type="Proteomes" id="UP000245839">
    <property type="component" value="Unassembled WGS sequence"/>
</dbReference>
<feature type="domain" description="Glycosyl hydrolase family 13 catalytic" evidence="1">
    <location>
        <begin position="17"/>
        <end position="122"/>
    </location>
</feature>
<sequence>MTSRGTPRRPETGRTGTCAFLAMMLLIAPGPVMLYQGEERGLRQPSLPKSAITDPYDLLYWPDMPGRDGARVPIPLGRRRRAGLYDRRPMAADGLGVSVTVQDAGADSNLAFYRRAAAFRRDRLGDLTLQDWSQDGEAIRLLYPGVEVVLNFGQAPVGARPEPDFCSAEIEGASLPARTGAVWLD</sequence>
<dbReference type="Gene3D" id="3.20.20.80">
    <property type="entry name" value="Glycosidases"/>
    <property type="match status" value="1"/>
</dbReference>
<keyword evidence="4" id="KW-1185">Reference proteome</keyword>
<proteinExistence type="predicted"/>
<accession>A0A2Y9C0F2</accession>
<reference evidence="3 5" key="1">
    <citation type="submission" date="2016-10" db="EMBL/GenBank/DDBJ databases">
        <authorList>
            <person name="Cai Z."/>
        </authorList>
    </citation>
    <scope>NUCLEOTIDE SEQUENCE [LARGE SCALE GENOMIC DNA]</scope>
    <source>
        <strain evidence="3 5">DSM 25227</strain>
    </source>
</reference>
<dbReference type="InterPro" id="IPR017853">
    <property type="entry name" value="GH"/>
</dbReference>
<evidence type="ECO:0000313" key="4">
    <source>
        <dbReference type="Proteomes" id="UP000245839"/>
    </source>
</evidence>
<dbReference type="AlphaFoldDB" id="A0A2Y9C0F2"/>
<dbReference type="InterPro" id="IPR006047">
    <property type="entry name" value="GH13_cat_dom"/>
</dbReference>
<gene>
    <name evidence="2" type="ORF">BCF38_104347</name>
    <name evidence="3" type="ORF">SAMN05421539_104347</name>
</gene>
<evidence type="ECO:0000313" key="2">
    <source>
        <dbReference type="EMBL" id="PWJ19410.1"/>
    </source>
</evidence>
<evidence type="ECO:0000259" key="1">
    <source>
        <dbReference type="Pfam" id="PF00128"/>
    </source>
</evidence>
<evidence type="ECO:0000313" key="3">
    <source>
        <dbReference type="EMBL" id="SSA46072.1"/>
    </source>
</evidence>
<organism evidence="3 5">
    <name type="scientific">Jannaschia seohaensis</name>
    <dbReference type="NCBI Taxonomy" id="475081"/>
    <lineage>
        <taxon>Bacteria</taxon>
        <taxon>Pseudomonadati</taxon>
        <taxon>Pseudomonadota</taxon>
        <taxon>Alphaproteobacteria</taxon>
        <taxon>Rhodobacterales</taxon>
        <taxon>Roseobacteraceae</taxon>
        <taxon>Jannaschia</taxon>
    </lineage>
</organism>
<dbReference type="EMBL" id="UETC01000004">
    <property type="protein sequence ID" value="SSA46072.1"/>
    <property type="molecule type" value="Genomic_DNA"/>
</dbReference>
<dbReference type="EMBL" id="QGDJ01000004">
    <property type="protein sequence ID" value="PWJ19410.1"/>
    <property type="molecule type" value="Genomic_DNA"/>
</dbReference>